<organism evidence="1 2">
    <name type="scientific">Roseimicrobium gellanilyticum</name>
    <dbReference type="NCBI Taxonomy" id="748857"/>
    <lineage>
        <taxon>Bacteria</taxon>
        <taxon>Pseudomonadati</taxon>
        <taxon>Verrucomicrobiota</taxon>
        <taxon>Verrucomicrobiia</taxon>
        <taxon>Verrucomicrobiales</taxon>
        <taxon>Verrucomicrobiaceae</taxon>
        <taxon>Roseimicrobium</taxon>
    </lineage>
</organism>
<dbReference type="EMBL" id="QNRR01000002">
    <property type="protein sequence ID" value="RBP46373.1"/>
    <property type="molecule type" value="Genomic_DNA"/>
</dbReference>
<dbReference type="Proteomes" id="UP000253426">
    <property type="component" value="Unassembled WGS sequence"/>
</dbReference>
<sequence>MPYQELFKTTAILVRTKKPSHAEKGSGAMPVRSRRSSHAWTVRCVSSADGKRVCVLSKDSEKE</sequence>
<reference evidence="1 2" key="1">
    <citation type="submission" date="2018-06" db="EMBL/GenBank/DDBJ databases">
        <title>Genomic Encyclopedia of Type Strains, Phase IV (KMG-IV): sequencing the most valuable type-strain genomes for metagenomic binning, comparative biology and taxonomic classification.</title>
        <authorList>
            <person name="Goeker M."/>
        </authorList>
    </citation>
    <scope>NUCLEOTIDE SEQUENCE [LARGE SCALE GENOMIC DNA]</scope>
    <source>
        <strain evidence="1 2">DSM 25532</strain>
    </source>
</reference>
<evidence type="ECO:0000313" key="2">
    <source>
        <dbReference type="Proteomes" id="UP000253426"/>
    </source>
</evidence>
<comment type="caution">
    <text evidence="1">The sequence shown here is derived from an EMBL/GenBank/DDBJ whole genome shotgun (WGS) entry which is preliminary data.</text>
</comment>
<name>A0A366HTW5_9BACT</name>
<evidence type="ECO:0000313" key="1">
    <source>
        <dbReference type="EMBL" id="RBP46373.1"/>
    </source>
</evidence>
<proteinExistence type="predicted"/>
<keyword evidence="2" id="KW-1185">Reference proteome</keyword>
<protein>
    <submittedName>
        <fullName evidence="1">Uncharacterized protein</fullName>
    </submittedName>
</protein>
<dbReference type="AlphaFoldDB" id="A0A366HTW5"/>
<accession>A0A366HTW5</accession>
<gene>
    <name evidence="1" type="ORF">DES53_102764</name>
</gene>